<dbReference type="SUPFAM" id="SSF53300">
    <property type="entry name" value="vWA-like"/>
    <property type="match status" value="1"/>
</dbReference>
<dbReference type="Pfam" id="PF01882">
    <property type="entry name" value="DUF58"/>
    <property type="match status" value="2"/>
</dbReference>
<comment type="caution">
    <text evidence="3">The sequence shown here is derived from an EMBL/GenBank/DDBJ whole genome shotgun (WGS) entry which is preliminary data.</text>
</comment>
<gene>
    <name evidence="3" type="ORF">FHS27_004784</name>
</gene>
<evidence type="ECO:0000313" key="3">
    <source>
        <dbReference type="EMBL" id="MBB3208950.1"/>
    </source>
</evidence>
<dbReference type="EMBL" id="JACHXU010000019">
    <property type="protein sequence ID" value="MBB3208950.1"/>
    <property type="molecule type" value="Genomic_DNA"/>
</dbReference>
<dbReference type="Proteomes" id="UP000536179">
    <property type="component" value="Unassembled WGS sequence"/>
</dbReference>
<accession>A0A7W5E2J3</accession>
<evidence type="ECO:0000313" key="4">
    <source>
        <dbReference type="Proteomes" id="UP000536179"/>
    </source>
</evidence>
<dbReference type="RefSeq" id="WP_246420592.1">
    <property type="nucleotide sequence ID" value="NZ_JACHXU010000019.1"/>
</dbReference>
<name>A0A7W5E2J3_9BACT</name>
<dbReference type="SMART" id="SM00327">
    <property type="entry name" value="VWA"/>
    <property type="match status" value="1"/>
</dbReference>
<feature type="domain" description="VWFA" evidence="2">
    <location>
        <begin position="81"/>
        <end position="290"/>
    </location>
</feature>
<keyword evidence="4" id="KW-1185">Reference proteome</keyword>
<dbReference type="PANTHER" id="PTHR33608:SF7">
    <property type="entry name" value="DUF58 DOMAIN-CONTAINING PROTEIN"/>
    <property type="match status" value="1"/>
</dbReference>
<dbReference type="InterPro" id="IPR002881">
    <property type="entry name" value="DUF58"/>
</dbReference>
<dbReference type="Gene3D" id="3.40.50.410">
    <property type="entry name" value="von Willebrand factor, type A domain"/>
    <property type="match status" value="1"/>
</dbReference>
<dbReference type="CDD" id="cd00198">
    <property type="entry name" value="vWFA"/>
    <property type="match status" value="1"/>
</dbReference>
<evidence type="ECO:0000256" key="1">
    <source>
        <dbReference type="SAM" id="MobiDB-lite"/>
    </source>
</evidence>
<feature type="region of interest" description="Disordered" evidence="1">
    <location>
        <begin position="105"/>
        <end position="132"/>
    </location>
</feature>
<organism evidence="3 4">
    <name type="scientific">Aporhodopirellula rubra</name>
    <dbReference type="NCBI Taxonomy" id="980271"/>
    <lineage>
        <taxon>Bacteria</taxon>
        <taxon>Pseudomonadati</taxon>
        <taxon>Planctomycetota</taxon>
        <taxon>Planctomycetia</taxon>
        <taxon>Pirellulales</taxon>
        <taxon>Pirellulaceae</taxon>
        <taxon>Aporhodopirellula</taxon>
    </lineage>
</organism>
<proteinExistence type="predicted"/>
<evidence type="ECO:0000259" key="2">
    <source>
        <dbReference type="SMART" id="SM00327"/>
    </source>
</evidence>
<dbReference type="PANTHER" id="PTHR33608">
    <property type="entry name" value="BLL2464 PROTEIN"/>
    <property type="match status" value="1"/>
</dbReference>
<protein>
    <submittedName>
        <fullName evidence="3">Uncharacterized protein (DUF58 family)</fullName>
    </submittedName>
</protein>
<dbReference type="InterPro" id="IPR036465">
    <property type="entry name" value="vWFA_dom_sf"/>
</dbReference>
<sequence length="350" mass="39080">MRLADLFRARDVSRIESLRLVARGAVEGLAAGRHRSPNKGSSVEFKEHRPYVPGDELRNIDWKAFGKSDRLYIREFEEETNLRCMLLVDQSGSMAYGGDRAVALTPDASHSESSRKSTATSPGSVTHEPPPSWWKGTKQEYACGLAAALSYLLLSNQDSVGLMTFDSRVRDYVPPRMLPSHLNLVLTTLANKYRGGETDLGTVLRQATVKLPRRGLVVLISDGFGDVESLGRSLTLLRAERQDVIFLQILDPDEVNFPFRERIEFRNLEAANETEIIDSRVVRDRYLESLKRHNAMIAAACRRNRVDHLMITTDMPLVDCLARFIAIRQAGPVSGAVSAESLQSKRGTPQ</sequence>
<reference evidence="3 4" key="1">
    <citation type="submission" date="2020-08" db="EMBL/GenBank/DDBJ databases">
        <title>Genomic Encyclopedia of Type Strains, Phase III (KMG-III): the genomes of soil and plant-associated and newly described type strains.</title>
        <authorList>
            <person name="Whitman W."/>
        </authorList>
    </citation>
    <scope>NUCLEOTIDE SEQUENCE [LARGE SCALE GENOMIC DNA]</scope>
    <source>
        <strain evidence="3 4">CECT 8075</strain>
    </source>
</reference>
<dbReference type="AlphaFoldDB" id="A0A7W5E2J3"/>
<dbReference type="InterPro" id="IPR002035">
    <property type="entry name" value="VWF_A"/>
</dbReference>